<protein>
    <submittedName>
        <fullName evidence="6">Flavoprotein, HI0933 family</fullName>
    </submittedName>
</protein>
<organism evidence="6 7">
    <name type="scientific">Mesotoga prima</name>
    <dbReference type="NCBI Taxonomy" id="1184387"/>
    <lineage>
        <taxon>Bacteria</taxon>
        <taxon>Thermotogati</taxon>
        <taxon>Thermotogota</taxon>
        <taxon>Thermotogae</taxon>
        <taxon>Kosmotogales</taxon>
        <taxon>Kosmotogaceae</taxon>
        <taxon>Mesotoga</taxon>
    </lineage>
</organism>
<dbReference type="Gene3D" id="1.10.8.260">
    <property type="entry name" value="HI0933 insert domain-like"/>
    <property type="match status" value="1"/>
</dbReference>
<dbReference type="Proteomes" id="UP000054092">
    <property type="component" value="Unassembled WGS sequence"/>
</dbReference>
<dbReference type="InterPro" id="IPR036188">
    <property type="entry name" value="FAD/NAD-bd_sf"/>
</dbReference>
<dbReference type="SUPFAM" id="SSF51905">
    <property type="entry name" value="FAD/NAD(P)-binding domain"/>
    <property type="match status" value="1"/>
</dbReference>
<accession>A0A124FY70</accession>
<evidence type="ECO:0000256" key="1">
    <source>
        <dbReference type="ARBA" id="ARBA00001974"/>
    </source>
</evidence>
<evidence type="ECO:0000256" key="3">
    <source>
        <dbReference type="ARBA" id="ARBA00022827"/>
    </source>
</evidence>
<name>A0A124FY70_9BACT</name>
<dbReference type="AlphaFoldDB" id="A0A124FY70"/>
<dbReference type="PRINTS" id="PR00368">
    <property type="entry name" value="FADPNR"/>
</dbReference>
<dbReference type="PATRIC" id="fig|1184387.3.peg.1504"/>
<gene>
    <name evidence="6" type="ORF">XD94_1079</name>
</gene>
<dbReference type="NCBIfam" id="TIGR00275">
    <property type="entry name" value="aminoacetone oxidase family FAD-binding enzyme"/>
    <property type="match status" value="1"/>
</dbReference>
<dbReference type="EMBL" id="LGGP01000182">
    <property type="protein sequence ID" value="KUK80260.1"/>
    <property type="molecule type" value="Genomic_DNA"/>
</dbReference>
<keyword evidence="2" id="KW-0285">Flavoprotein</keyword>
<dbReference type="SUPFAM" id="SSF160996">
    <property type="entry name" value="HI0933 insert domain-like"/>
    <property type="match status" value="1"/>
</dbReference>
<evidence type="ECO:0000259" key="5">
    <source>
        <dbReference type="Pfam" id="PF22780"/>
    </source>
</evidence>
<evidence type="ECO:0000313" key="7">
    <source>
        <dbReference type="Proteomes" id="UP000054092"/>
    </source>
</evidence>
<dbReference type="Pfam" id="PF22780">
    <property type="entry name" value="HI0933_like_1st"/>
    <property type="match status" value="1"/>
</dbReference>
<dbReference type="PANTHER" id="PTHR42887:SF2">
    <property type="entry name" value="OS12G0638800 PROTEIN"/>
    <property type="match status" value="1"/>
</dbReference>
<reference evidence="7" key="1">
    <citation type="journal article" date="2015" name="MBio">
        <title>Genome-Resolved Metagenomic Analysis Reveals Roles for Candidate Phyla and Other Microbial Community Members in Biogeochemical Transformations in Oil Reservoirs.</title>
        <authorList>
            <person name="Hu P."/>
            <person name="Tom L."/>
            <person name="Singh A."/>
            <person name="Thomas B.C."/>
            <person name="Baker B.J."/>
            <person name="Piceno Y.M."/>
            <person name="Andersen G.L."/>
            <person name="Banfield J.F."/>
        </authorList>
    </citation>
    <scope>NUCLEOTIDE SEQUENCE [LARGE SCALE GENOMIC DNA]</scope>
</reference>
<dbReference type="InterPro" id="IPR057661">
    <property type="entry name" value="RsdA/BaiN/AoA(So)_Rossmann"/>
</dbReference>
<dbReference type="PRINTS" id="PR00411">
    <property type="entry name" value="PNDRDTASEI"/>
</dbReference>
<comment type="cofactor">
    <cofactor evidence="1">
        <name>FAD</name>
        <dbReference type="ChEBI" id="CHEBI:57692"/>
    </cofactor>
</comment>
<proteinExistence type="predicted"/>
<dbReference type="InterPro" id="IPR023166">
    <property type="entry name" value="BaiN-like_dom_sf"/>
</dbReference>
<feature type="domain" description="RsdA/BaiN/AoA(So)-like insert" evidence="5">
    <location>
        <begin position="190"/>
        <end position="346"/>
    </location>
</feature>
<dbReference type="Pfam" id="PF03486">
    <property type="entry name" value="HI0933_like"/>
    <property type="match status" value="1"/>
</dbReference>
<comment type="caution">
    <text evidence="6">The sequence shown here is derived from an EMBL/GenBank/DDBJ whole genome shotgun (WGS) entry which is preliminary data.</text>
</comment>
<keyword evidence="3" id="KW-0274">FAD</keyword>
<dbReference type="Gene3D" id="3.50.50.60">
    <property type="entry name" value="FAD/NAD(P)-binding domain"/>
    <property type="match status" value="1"/>
</dbReference>
<evidence type="ECO:0000256" key="2">
    <source>
        <dbReference type="ARBA" id="ARBA00022630"/>
    </source>
</evidence>
<dbReference type="InterPro" id="IPR004792">
    <property type="entry name" value="BaiN-like"/>
</dbReference>
<dbReference type="Gene3D" id="2.40.30.10">
    <property type="entry name" value="Translation factors"/>
    <property type="match status" value="1"/>
</dbReference>
<evidence type="ECO:0000259" key="4">
    <source>
        <dbReference type="Pfam" id="PF03486"/>
    </source>
</evidence>
<dbReference type="InterPro" id="IPR055178">
    <property type="entry name" value="RsdA/BaiN/AoA(So)-like_dom"/>
</dbReference>
<evidence type="ECO:0000313" key="6">
    <source>
        <dbReference type="EMBL" id="KUK80260.1"/>
    </source>
</evidence>
<sequence length="410" mass="44819">MRDIVIVGAGPAGLFTAINCTTMGRNVTVIEKTNTPGKKLLISGGGQCNLTNVEPTRAMLDRYFGSGRFLKPALMSFDSSKLMNFFEERGLKLFVREDGKVFPSTYSARDVLEVLLAECEKQGIRILYNCRVKGIARRTTGGFVVSSHKGEIGADYLVLATGGRSYEGTGSSGDGYSIASALGHSIVEPRPALTSVSIKDFEFGDLAGVSLKAVDVSLWRDSKKTTSRTEDLLITHEGLSGPAILHLSREAGRGDEIRVNFSGMTREELERRIIKLTAEEGKKLLKTSLHDLGLPERLLDKILEMNGITERLCSELKKEERKKLISSLFEMSFEIESVGGFSQAMVTRGGVQLSEVNPKTMESRIVPNLFFAGEILDFDGETGGYNLQAAFSTGYVAGTTINKRTSREDQ</sequence>
<dbReference type="PANTHER" id="PTHR42887">
    <property type="entry name" value="OS12G0638800 PROTEIN"/>
    <property type="match status" value="1"/>
</dbReference>
<feature type="domain" description="RsdA/BaiN/AoA(So)-like Rossmann fold-like" evidence="4">
    <location>
        <begin position="3"/>
        <end position="399"/>
    </location>
</feature>